<keyword evidence="4" id="KW-1185">Reference proteome</keyword>
<feature type="transmembrane region" description="Helical" evidence="2">
    <location>
        <begin position="100"/>
        <end position="119"/>
    </location>
</feature>
<dbReference type="AlphaFoldDB" id="A0A101JII9"/>
<feature type="compositionally biased region" description="Low complexity" evidence="1">
    <location>
        <begin position="127"/>
        <end position="146"/>
    </location>
</feature>
<sequence length="368" mass="36834">MAEGGPAAATARPTLPMPDPAAPGVSEVERTSAWPAPEPVDFAEEDTDPTGFTPVKGIAYPPASDPFDDPGFTSAYPLPGWSAPPDLEPLPIAARRRKPLLIAAGAVALAGLVAAFLLVPRAAKPTPEAAAATARPTTEPAVEPTADNGGAEPTGDAGPTEGAGPNATGPLTGARNGLDAASFDLVDSATLVQLSAADLGDDLFRVSTASDSGLTPSVDQDGDAVKLRLRSDGSGGSAAVTITLNSAVRWTLRVDGGVAHSRIDLTGADLAAVDLNGGASRIDLTLPEPHGLMPVRMTGGVDQFLVNLAGSTPVRVRVQSGAGQVTLDGSTHKGIAPGRSFTANGWAAGEAGVDLLAVAGMSALTVTN</sequence>
<accession>A0A101JII9</accession>
<dbReference type="Proteomes" id="UP000053244">
    <property type="component" value="Unassembled WGS sequence"/>
</dbReference>
<evidence type="ECO:0000256" key="2">
    <source>
        <dbReference type="SAM" id="Phobius"/>
    </source>
</evidence>
<proteinExistence type="predicted"/>
<gene>
    <name evidence="3" type="ORF">ADL15_35740</name>
</gene>
<organism evidence="3 4">
    <name type="scientific">Actinoplanes awajinensis subsp. mycoplanecinus</name>
    <dbReference type="NCBI Taxonomy" id="135947"/>
    <lineage>
        <taxon>Bacteria</taxon>
        <taxon>Bacillati</taxon>
        <taxon>Actinomycetota</taxon>
        <taxon>Actinomycetes</taxon>
        <taxon>Micromonosporales</taxon>
        <taxon>Micromonosporaceae</taxon>
        <taxon>Actinoplanes</taxon>
    </lineage>
</organism>
<name>A0A101JII9_9ACTN</name>
<comment type="caution">
    <text evidence="3">The sequence shown here is derived from an EMBL/GenBank/DDBJ whole genome shotgun (WGS) entry which is preliminary data.</text>
</comment>
<evidence type="ECO:0000256" key="1">
    <source>
        <dbReference type="SAM" id="MobiDB-lite"/>
    </source>
</evidence>
<evidence type="ECO:0000313" key="3">
    <source>
        <dbReference type="EMBL" id="KUL27433.1"/>
    </source>
</evidence>
<evidence type="ECO:0000313" key="4">
    <source>
        <dbReference type="Proteomes" id="UP000053244"/>
    </source>
</evidence>
<keyword evidence="2" id="KW-0812">Transmembrane</keyword>
<reference evidence="3 4" key="1">
    <citation type="submission" date="2015-10" db="EMBL/GenBank/DDBJ databases">
        <authorList>
            <person name="Gilbert D.G."/>
        </authorList>
    </citation>
    <scope>NUCLEOTIDE SEQUENCE [LARGE SCALE GENOMIC DNA]</scope>
    <source>
        <strain evidence="3 4">NRRL B-16712</strain>
    </source>
</reference>
<dbReference type="EMBL" id="LLZH01000299">
    <property type="protein sequence ID" value="KUL27433.1"/>
    <property type="molecule type" value="Genomic_DNA"/>
</dbReference>
<feature type="region of interest" description="Disordered" evidence="1">
    <location>
        <begin position="1"/>
        <end position="77"/>
    </location>
</feature>
<keyword evidence="2" id="KW-0472">Membrane</keyword>
<keyword evidence="2" id="KW-1133">Transmembrane helix</keyword>
<protein>
    <submittedName>
        <fullName evidence="3">Uncharacterized protein</fullName>
    </submittedName>
</protein>
<feature type="region of interest" description="Disordered" evidence="1">
    <location>
        <begin position="127"/>
        <end position="173"/>
    </location>
</feature>